<dbReference type="PATRIC" id="fig|1068978.7.peg.5055"/>
<dbReference type="HOGENOM" id="CLU_037162_7_2_11"/>
<dbReference type="EMBL" id="CP009110">
    <property type="protein sequence ID" value="AIJ24794.1"/>
    <property type="molecule type" value="Genomic_DNA"/>
</dbReference>
<dbReference type="InterPro" id="IPR020084">
    <property type="entry name" value="NUDIX_hydrolase_CS"/>
</dbReference>
<evidence type="ECO:0000259" key="5">
    <source>
        <dbReference type="PROSITE" id="PS51462"/>
    </source>
</evidence>
<evidence type="ECO:0000313" key="7">
    <source>
        <dbReference type="Proteomes" id="UP000062973"/>
    </source>
</evidence>
<dbReference type="STRING" id="1068978.AMETH_4702"/>
<feature type="domain" description="Nudix hydrolase" evidence="5">
    <location>
        <begin position="17"/>
        <end position="147"/>
    </location>
</feature>
<reference evidence="6 7" key="1">
    <citation type="submission" date="2014-07" db="EMBL/GenBank/DDBJ databases">
        <title>Whole Genome Sequence of the Amycolatopsis methanolica 239.</title>
        <authorList>
            <person name="Tang B."/>
        </authorList>
    </citation>
    <scope>NUCLEOTIDE SEQUENCE [LARGE SCALE GENOMIC DNA]</scope>
    <source>
        <strain evidence="6 7">239</strain>
    </source>
</reference>
<dbReference type="Pfam" id="PF00293">
    <property type="entry name" value="NUDIX"/>
    <property type="match status" value="1"/>
</dbReference>
<evidence type="ECO:0000256" key="1">
    <source>
        <dbReference type="ARBA" id="ARBA00001946"/>
    </source>
</evidence>
<keyword evidence="3 4" id="KW-0378">Hydrolase</keyword>
<accession>A0A076MVR8</accession>
<dbReference type="PRINTS" id="PR00502">
    <property type="entry name" value="NUDIXFAMILY"/>
</dbReference>
<protein>
    <submittedName>
        <fullName evidence="6">NUDIX hydrolase</fullName>
    </submittedName>
</protein>
<dbReference type="PANTHER" id="PTHR43046:SF16">
    <property type="entry name" value="ADP-RIBOSE PYROPHOSPHATASE YJHB-RELATED"/>
    <property type="match status" value="1"/>
</dbReference>
<name>A0A076MVR8_AMYME</name>
<evidence type="ECO:0000313" key="6">
    <source>
        <dbReference type="EMBL" id="AIJ24794.1"/>
    </source>
</evidence>
<dbReference type="OrthoDB" id="9814308at2"/>
<gene>
    <name evidence="6" type="ORF">AMETH_4702</name>
</gene>
<dbReference type="InterPro" id="IPR015797">
    <property type="entry name" value="NUDIX_hydrolase-like_dom_sf"/>
</dbReference>
<evidence type="ECO:0000256" key="2">
    <source>
        <dbReference type="ARBA" id="ARBA00005582"/>
    </source>
</evidence>
<comment type="cofactor">
    <cofactor evidence="1">
        <name>Mg(2+)</name>
        <dbReference type="ChEBI" id="CHEBI:18420"/>
    </cofactor>
</comment>
<dbReference type="AlphaFoldDB" id="A0A076MVR8"/>
<dbReference type="PROSITE" id="PS51462">
    <property type="entry name" value="NUDIX"/>
    <property type="match status" value="1"/>
</dbReference>
<dbReference type="PANTHER" id="PTHR43046">
    <property type="entry name" value="GDP-MANNOSE MANNOSYL HYDROLASE"/>
    <property type="match status" value="1"/>
</dbReference>
<dbReference type="PROSITE" id="PS00893">
    <property type="entry name" value="NUDIX_BOX"/>
    <property type="match status" value="1"/>
</dbReference>
<sequence length="156" mass="17158">MPKKDYYDDPDAPAANSIVPAVAAVVRNEAGDILMIERTDNGLWALPGGAQDLGESVVDAVRREVEEETGLTVEVTGISGIYSDPKHVIAYDDGEVRQEFSICFHARPLAGSLRPSSESRQVHWVAPERLDELDIHPSMQLRIDHAIKHPEDVHLG</sequence>
<dbReference type="RefSeq" id="WP_017983624.1">
    <property type="nucleotide sequence ID" value="NZ_AQUL01000001.1"/>
</dbReference>
<dbReference type="eggNOG" id="COG1051">
    <property type="taxonomic scope" value="Bacteria"/>
</dbReference>
<dbReference type="InterPro" id="IPR020476">
    <property type="entry name" value="Nudix_hydrolase"/>
</dbReference>
<evidence type="ECO:0000256" key="4">
    <source>
        <dbReference type="RuleBase" id="RU003476"/>
    </source>
</evidence>
<dbReference type="SUPFAM" id="SSF55811">
    <property type="entry name" value="Nudix"/>
    <property type="match status" value="1"/>
</dbReference>
<dbReference type="InterPro" id="IPR000086">
    <property type="entry name" value="NUDIX_hydrolase_dom"/>
</dbReference>
<dbReference type="Gene3D" id="3.90.79.10">
    <property type="entry name" value="Nucleoside Triphosphate Pyrophosphohydrolase"/>
    <property type="match status" value="1"/>
</dbReference>
<dbReference type="Proteomes" id="UP000062973">
    <property type="component" value="Chromosome"/>
</dbReference>
<organism evidence="6 7">
    <name type="scientific">Amycolatopsis methanolica 239</name>
    <dbReference type="NCBI Taxonomy" id="1068978"/>
    <lineage>
        <taxon>Bacteria</taxon>
        <taxon>Bacillati</taxon>
        <taxon>Actinomycetota</taxon>
        <taxon>Actinomycetes</taxon>
        <taxon>Pseudonocardiales</taxon>
        <taxon>Pseudonocardiaceae</taxon>
        <taxon>Amycolatopsis</taxon>
        <taxon>Amycolatopsis methanolica group</taxon>
    </lineage>
</organism>
<comment type="similarity">
    <text evidence="2 4">Belongs to the Nudix hydrolase family.</text>
</comment>
<keyword evidence="7" id="KW-1185">Reference proteome</keyword>
<evidence type="ECO:0000256" key="3">
    <source>
        <dbReference type="ARBA" id="ARBA00022801"/>
    </source>
</evidence>
<dbReference type="KEGG" id="amq:AMETH_4702"/>
<proteinExistence type="inferred from homology"/>
<dbReference type="GO" id="GO:0016787">
    <property type="term" value="F:hydrolase activity"/>
    <property type="evidence" value="ECO:0007669"/>
    <property type="project" value="UniProtKB-KW"/>
</dbReference>